<accession>A0A4Y2NKC3</accession>
<organism evidence="1 2">
    <name type="scientific">Araneus ventricosus</name>
    <name type="common">Orbweaver spider</name>
    <name type="synonym">Epeira ventricosa</name>
    <dbReference type="NCBI Taxonomy" id="182803"/>
    <lineage>
        <taxon>Eukaryota</taxon>
        <taxon>Metazoa</taxon>
        <taxon>Ecdysozoa</taxon>
        <taxon>Arthropoda</taxon>
        <taxon>Chelicerata</taxon>
        <taxon>Arachnida</taxon>
        <taxon>Araneae</taxon>
        <taxon>Araneomorphae</taxon>
        <taxon>Entelegynae</taxon>
        <taxon>Araneoidea</taxon>
        <taxon>Araneidae</taxon>
        <taxon>Araneus</taxon>
    </lineage>
</organism>
<comment type="caution">
    <text evidence="1">The sequence shown here is derived from an EMBL/GenBank/DDBJ whole genome shotgun (WGS) entry which is preliminary data.</text>
</comment>
<evidence type="ECO:0000313" key="2">
    <source>
        <dbReference type="Proteomes" id="UP000499080"/>
    </source>
</evidence>
<proteinExistence type="predicted"/>
<dbReference type="EMBL" id="BGPR01009320">
    <property type="protein sequence ID" value="GBN39274.1"/>
    <property type="molecule type" value="Genomic_DNA"/>
</dbReference>
<reference evidence="1 2" key="1">
    <citation type="journal article" date="2019" name="Sci. Rep.">
        <title>Orb-weaving spider Araneus ventricosus genome elucidates the spidroin gene catalogue.</title>
        <authorList>
            <person name="Kono N."/>
            <person name="Nakamura H."/>
            <person name="Ohtoshi R."/>
            <person name="Moran D.A.P."/>
            <person name="Shinohara A."/>
            <person name="Yoshida Y."/>
            <person name="Fujiwara M."/>
            <person name="Mori M."/>
            <person name="Tomita M."/>
            <person name="Arakawa K."/>
        </authorList>
    </citation>
    <scope>NUCLEOTIDE SEQUENCE [LARGE SCALE GENOMIC DNA]</scope>
</reference>
<sequence>MEKQLSYVLMLSLQEMTLRRVAVGLWNEPDILVSIGNFRFRSAFYRDDQDEWCETVQCKVSDKISKLQLPESLAKQMIRVLKPIGLQILRWKLYHEEYLRYPNEVFEYFDVPILEKLCWTGAGTVDYRKTAEELVRCDVVDIVKRYKLGCLYCLDRYIPEFWKELPQENKMYFYNEKDLSHFTQLKVLQFCWPYILKREEYKLDRMPGKPIGDSTTFQQRIFKCSAFVSNKTAVKYFFQKLSLEEREASLISAANNALASRNLPLNRPFRFSDENVSDVVLYLLSLMTPEQQIRIFSESPIDVLGCFLDWPWQDAFLDVADAMWTWMQCSDLERRARNYNTLLDKMQKSIQYSDYYLPSLYQNFFLRSPSDFRKHFVDRECCSGPFFTELFNIRDTESINLILRNVDAGDRVRLASSEDIFKHFYDFISRGCVHVVEMCLRETGLSKEDKKRLMEDFMVFLRRRYCGQIEWGAAKWRRFFEFLDETDASAQSKRSLDDEALSEAKNLCCEKKENPTM</sequence>
<protein>
    <submittedName>
        <fullName evidence="1">Uncharacterized protein</fullName>
    </submittedName>
</protein>
<dbReference type="AlphaFoldDB" id="A0A4Y2NKC3"/>
<keyword evidence="2" id="KW-1185">Reference proteome</keyword>
<name>A0A4Y2NKC3_ARAVE</name>
<evidence type="ECO:0000313" key="1">
    <source>
        <dbReference type="EMBL" id="GBN39274.1"/>
    </source>
</evidence>
<gene>
    <name evidence="1" type="ORF">AVEN_120467_1</name>
</gene>
<dbReference type="Proteomes" id="UP000499080">
    <property type="component" value="Unassembled WGS sequence"/>
</dbReference>